<dbReference type="Gene3D" id="3.40.190.10">
    <property type="entry name" value="Periplasmic binding protein-like II"/>
    <property type="match status" value="1"/>
</dbReference>
<evidence type="ECO:0000256" key="1">
    <source>
        <dbReference type="SAM" id="SignalP"/>
    </source>
</evidence>
<dbReference type="PROSITE" id="PS51257">
    <property type="entry name" value="PROKAR_LIPOPROTEIN"/>
    <property type="match status" value="1"/>
</dbReference>
<sequence length="108" mass="11458">MKKFLHGRLKTFANCGLSLVTVSALAGCGTQVNKPVTITVWTYGNYAVAPQIAQEFNSQHPDIHLVFAPIPLPPGQSSYTFVTGKLIASELSGTAPNIILNDQTTTAG</sequence>
<protein>
    <recommendedName>
        <fullName evidence="4">Extracellular solute-binding protein</fullName>
    </recommendedName>
</protein>
<dbReference type="RefSeq" id="WP_268004385.1">
    <property type="nucleotide sequence ID" value="NZ_BSUT01000001.1"/>
</dbReference>
<feature type="signal peptide" evidence="1">
    <location>
        <begin position="1"/>
        <end position="26"/>
    </location>
</feature>
<evidence type="ECO:0000313" key="2">
    <source>
        <dbReference type="EMBL" id="WAH40486.1"/>
    </source>
</evidence>
<accession>A0ABY6ZC99</accession>
<name>A0ABY6ZC99_9BACL</name>
<keyword evidence="3" id="KW-1185">Reference proteome</keyword>
<gene>
    <name evidence="2" type="ORF">NZD89_19450</name>
</gene>
<reference evidence="2" key="1">
    <citation type="submission" date="2022-08" db="EMBL/GenBank/DDBJ databases">
        <title>Alicyclobacillus fastidiosus DSM 17978, complete genome.</title>
        <authorList>
            <person name="Wang Q."/>
            <person name="Cai R."/>
            <person name="Wang Z."/>
        </authorList>
    </citation>
    <scope>NUCLEOTIDE SEQUENCE</scope>
    <source>
        <strain evidence="2">DSM 17978</strain>
    </source>
</reference>
<feature type="chain" id="PRO_5045229254" description="Extracellular solute-binding protein" evidence="1">
    <location>
        <begin position="27"/>
        <end position="108"/>
    </location>
</feature>
<dbReference type="Proteomes" id="UP001164761">
    <property type="component" value="Chromosome"/>
</dbReference>
<organism evidence="2 3">
    <name type="scientific">Alicyclobacillus fastidiosus</name>
    <dbReference type="NCBI Taxonomy" id="392011"/>
    <lineage>
        <taxon>Bacteria</taxon>
        <taxon>Bacillati</taxon>
        <taxon>Bacillota</taxon>
        <taxon>Bacilli</taxon>
        <taxon>Bacillales</taxon>
        <taxon>Alicyclobacillaceae</taxon>
        <taxon>Alicyclobacillus</taxon>
    </lineage>
</organism>
<evidence type="ECO:0008006" key="4">
    <source>
        <dbReference type="Google" id="ProtNLM"/>
    </source>
</evidence>
<dbReference type="EMBL" id="CP104067">
    <property type="protein sequence ID" value="WAH40486.1"/>
    <property type="molecule type" value="Genomic_DNA"/>
</dbReference>
<dbReference type="SUPFAM" id="SSF53850">
    <property type="entry name" value="Periplasmic binding protein-like II"/>
    <property type="match status" value="1"/>
</dbReference>
<keyword evidence="1" id="KW-0732">Signal</keyword>
<proteinExistence type="predicted"/>
<evidence type="ECO:0000313" key="3">
    <source>
        <dbReference type="Proteomes" id="UP001164761"/>
    </source>
</evidence>